<accession>A0A291QUX8</accession>
<evidence type="ECO:0000313" key="3">
    <source>
        <dbReference type="Proteomes" id="UP000220133"/>
    </source>
</evidence>
<dbReference type="Pfam" id="PF13087">
    <property type="entry name" value="AAA_12"/>
    <property type="match status" value="1"/>
</dbReference>
<dbReference type="Pfam" id="PF13245">
    <property type="entry name" value="AAA_19"/>
    <property type="match status" value="1"/>
</dbReference>
<dbReference type="RefSeq" id="WP_098194123.1">
    <property type="nucleotide sequence ID" value="NZ_CP023777.1"/>
</dbReference>
<sequence>MNGIAYFKELTNCFESKLDIKSKYRRLRNLLEAICKQLTAKDSIQFSNFFSRLNYVCRELNLPASKTYLLQTFRYHSQQVLHHQFEPGEAQVLQDIKSIGYAIEHFYQVPFPPSLLEGLPEVDIFEPSRKIKGKKLPLVRVEVIEILDEIIYALDKDGLSDEALCISLQRDEYAKNFQQLIWKGAQLNLVDVTVDEDSVYYPEMLILEPNYLVDISSLAECCKEYGSHPLYYIQGRLSAVPNNKHILLGHAANLFLDEFVTAEPGGNVDYADAMKKVFKSLPFEFSTCDDLLLPEKSHDFFKETKQQFLNIQRIVNKSFSEHRINREEGLLEPSFICEQLGIQGRLDYLQVGGKKQDSFVIELKSGRAPFPADDYSLIGMNHRSQAFLYQVAIQKILGVPYKNLYTYILYSKYGQEAANMRLIRPFMANIKEILHLRNEIVSYEHSIVQAADSSHAVSRLLDQVTASNMILPQFLPGKFVQQYIVPQLKEFQAPLQLASPLAKAYFNAFYAFVCREQYLGKAGDPQYDTHRGVSSLWEAAFDDKMELGEILIDLQIMEHQAASGQPYLVLSIPAIDGESLQNFRTGDIVILYQRNQPSDSVANKQIFKAAIEWVQPGKIKLRLRSRQHNLSVLPLESFYAVEHDYIDVSYQHMFRGLYQFLKANRDRASLILGQRQAMMDHERPLKIPFHHSEAITEVVRKAVQANDYFLIVGPPGTGKTSIALRHLISELLADEEEQILLVAYTNRAVDEICASLDCIDSQPGYIRVGSSLSCDPQFQPRLLHQVIAGCQNREEVRNCIKQHRLFVGTVASIAGKMDLFKLKHFHHLVVDEASQVLEPQLLGILTAKDAEHHNAIDKIIMIGDHKQLPAVVLQNDGQAKIKDEKLHACGLTSLNKSLFERWLLMESSKMENRCFAQLTVQGRMHPEIAAFPNRAFYGGALQLVPTQHQIAQLPYLQVPGNNPLASILAKERLMMFASHEQKNAKSNKIHEEEARIVASLVREFYLLYQHNNLSFNPAKTIGIITPYRAQIALIKRHIHSLDIAVLNDIVVDTVERFQGSQRDIILYATCVNQGYQMDYLANMLEGSDPDQVVDRKLNVAITRAKQQLVIIGNPGVLCQHMVYKAFINHIKDKGYFSDFNSVEGSALKTPA</sequence>
<dbReference type="InterPro" id="IPR027417">
    <property type="entry name" value="P-loop_NTPase"/>
</dbReference>
<name>A0A291QUX8_9BACT</name>
<dbReference type="OrthoDB" id="9757917at2"/>
<dbReference type="EMBL" id="CP023777">
    <property type="protein sequence ID" value="ATL47746.1"/>
    <property type="molecule type" value="Genomic_DNA"/>
</dbReference>
<keyword evidence="2" id="KW-0378">Hydrolase</keyword>
<keyword evidence="2" id="KW-0347">Helicase</keyword>
<keyword evidence="2" id="KW-0547">Nucleotide-binding</keyword>
<evidence type="ECO:0000259" key="1">
    <source>
        <dbReference type="PROSITE" id="PS51192"/>
    </source>
</evidence>
<dbReference type="InterPro" id="IPR041679">
    <property type="entry name" value="DNA2/NAM7-like_C"/>
</dbReference>
<evidence type="ECO:0000313" key="2">
    <source>
        <dbReference type="EMBL" id="ATL47746.1"/>
    </source>
</evidence>
<dbReference type="Gene3D" id="3.40.50.300">
    <property type="entry name" value="P-loop containing nucleotide triphosphate hydrolases"/>
    <property type="match status" value="2"/>
</dbReference>
<dbReference type="KEGG" id="cbae:COR50_11550"/>
<dbReference type="Proteomes" id="UP000220133">
    <property type="component" value="Chromosome"/>
</dbReference>
<keyword evidence="2" id="KW-0067">ATP-binding</keyword>
<dbReference type="InterPro" id="IPR014001">
    <property type="entry name" value="Helicase_ATP-bd"/>
</dbReference>
<dbReference type="SUPFAM" id="SSF52540">
    <property type="entry name" value="P-loop containing nucleoside triphosphate hydrolases"/>
    <property type="match status" value="1"/>
</dbReference>
<dbReference type="PANTHER" id="PTHR10887:SF495">
    <property type="entry name" value="HELICASE SENATAXIN ISOFORM X1-RELATED"/>
    <property type="match status" value="1"/>
</dbReference>
<organism evidence="2 3">
    <name type="scientific">Chitinophaga caeni</name>
    <dbReference type="NCBI Taxonomy" id="2029983"/>
    <lineage>
        <taxon>Bacteria</taxon>
        <taxon>Pseudomonadati</taxon>
        <taxon>Bacteroidota</taxon>
        <taxon>Chitinophagia</taxon>
        <taxon>Chitinophagales</taxon>
        <taxon>Chitinophagaceae</taxon>
        <taxon>Chitinophaga</taxon>
    </lineage>
</organism>
<dbReference type="InterPro" id="IPR047187">
    <property type="entry name" value="SF1_C_Upf1"/>
</dbReference>
<dbReference type="InterPro" id="IPR045055">
    <property type="entry name" value="DNA2/NAM7-like"/>
</dbReference>
<dbReference type="PANTHER" id="PTHR10887">
    <property type="entry name" value="DNA2/NAM7 HELICASE FAMILY"/>
    <property type="match status" value="1"/>
</dbReference>
<dbReference type="AlphaFoldDB" id="A0A291QUX8"/>
<dbReference type="GO" id="GO:0004386">
    <property type="term" value="F:helicase activity"/>
    <property type="evidence" value="ECO:0007669"/>
    <property type="project" value="UniProtKB-KW"/>
</dbReference>
<protein>
    <submittedName>
        <fullName evidence="2">DNA helicase</fullName>
    </submittedName>
</protein>
<dbReference type="PROSITE" id="PS51192">
    <property type="entry name" value="HELICASE_ATP_BIND_1"/>
    <property type="match status" value="1"/>
</dbReference>
<dbReference type="Gene3D" id="3.90.320.10">
    <property type="match status" value="1"/>
</dbReference>
<gene>
    <name evidence="2" type="ORF">COR50_11550</name>
</gene>
<keyword evidence="3" id="KW-1185">Reference proteome</keyword>
<reference evidence="2 3" key="1">
    <citation type="submission" date="2017-10" db="EMBL/GenBank/DDBJ databases">
        <title>Paenichitinophaga pekingensis gen. nov., sp. nov., isolated from activated sludge.</title>
        <authorList>
            <person name="Jin D."/>
            <person name="Kong X."/>
            <person name="Deng Y."/>
            <person name="Bai Z."/>
        </authorList>
    </citation>
    <scope>NUCLEOTIDE SEQUENCE [LARGE SCALE GENOMIC DNA]</scope>
    <source>
        <strain evidence="2 3">13</strain>
    </source>
</reference>
<feature type="domain" description="Helicase ATP-binding" evidence="1">
    <location>
        <begin position="700"/>
        <end position="847"/>
    </location>
</feature>
<dbReference type="CDD" id="cd18808">
    <property type="entry name" value="SF1_C_Upf1"/>
    <property type="match status" value="1"/>
</dbReference>
<proteinExistence type="predicted"/>
<dbReference type="InterPro" id="IPR011604">
    <property type="entry name" value="PDDEXK-like_dom_sf"/>
</dbReference>